<dbReference type="Proteomes" id="UP000243459">
    <property type="component" value="Chromosome 4"/>
</dbReference>
<gene>
    <name evidence="2" type="ORF">A4U43_C04F32410</name>
</gene>
<proteinExistence type="predicted"/>
<accession>A0A5P1F6Z1</accession>
<reference evidence="3" key="1">
    <citation type="journal article" date="2017" name="Nat. Commun.">
        <title>The asparagus genome sheds light on the origin and evolution of a young Y chromosome.</title>
        <authorList>
            <person name="Harkess A."/>
            <person name="Zhou J."/>
            <person name="Xu C."/>
            <person name="Bowers J.E."/>
            <person name="Van der Hulst R."/>
            <person name="Ayyampalayam S."/>
            <person name="Mercati F."/>
            <person name="Riccardi P."/>
            <person name="McKain M.R."/>
            <person name="Kakrana A."/>
            <person name="Tang H."/>
            <person name="Ray J."/>
            <person name="Groenendijk J."/>
            <person name="Arikit S."/>
            <person name="Mathioni S.M."/>
            <person name="Nakano M."/>
            <person name="Shan H."/>
            <person name="Telgmann-Rauber A."/>
            <person name="Kanno A."/>
            <person name="Yue Z."/>
            <person name="Chen H."/>
            <person name="Li W."/>
            <person name="Chen Y."/>
            <person name="Xu X."/>
            <person name="Zhang Y."/>
            <person name="Luo S."/>
            <person name="Chen H."/>
            <person name="Gao J."/>
            <person name="Mao Z."/>
            <person name="Pires J.C."/>
            <person name="Luo M."/>
            <person name="Kudrna D."/>
            <person name="Wing R.A."/>
            <person name="Meyers B.C."/>
            <person name="Yi K."/>
            <person name="Kong H."/>
            <person name="Lavrijsen P."/>
            <person name="Sunseri F."/>
            <person name="Falavigna A."/>
            <person name="Ye Y."/>
            <person name="Leebens-Mack J.H."/>
            <person name="Chen G."/>
        </authorList>
    </citation>
    <scope>NUCLEOTIDE SEQUENCE [LARGE SCALE GENOMIC DNA]</scope>
    <source>
        <strain evidence="3">cv. DH0086</strain>
    </source>
</reference>
<feature type="region of interest" description="Disordered" evidence="1">
    <location>
        <begin position="149"/>
        <end position="230"/>
    </location>
</feature>
<feature type="compositionally biased region" description="Polar residues" evidence="1">
    <location>
        <begin position="30"/>
        <end position="41"/>
    </location>
</feature>
<feature type="region of interest" description="Disordered" evidence="1">
    <location>
        <begin position="1"/>
        <end position="129"/>
    </location>
</feature>
<sequence>MRRRTSDSSSPRKPPLPRASTPVDRYARYSATSVTDPTPNLDSLRLLPRRPQGMTRSDADPDRAPFADESPPSRAPRPSTGARPRRVRSPNRSPTATRKSDARSVTGGSGGAAAWGKFAARDTRPQPRRATAGYQGFWLAGTCRTAIQRRGGRRPPGATIVAAFRDEGAEGSINFRQRYPAEESPCQHRQAGGGTGPPPAGPPAKRIRRSDEQGGARLHSADASSWNGGI</sequence>
<keyword evidence="3" id="KW-1185">Reference proteome</keyword>
<organism evidence="2 3">
    <name type="scientific">Asparagus officinalis</name>
    <name type="common">Garden asparagus</name>
    <dbReference type="NCBI Taxonomy" id="4686"/>
    <lineage>
        <taxon>Eukaryota</taxon>
        <taxon>Viridiplantae</taxon>
        <taxon>Streptophyta</taxon>
        <taxon>Embryophyta</taxon>
        <taxon>Tracheophyta</taxon>
        <taxon>Spermatophyta</taxon>
        <taxon>Magnoliopsida</taxon>
        <taxon>Liliopsida</taxon>
        <taxon>Asparagales</taxon>
        <taxon>Asparagaceae</taxon>
        <taxon>Asparagoideae</taxon>
        <taxon>Asparagus</taxon>
    </lineage>
</organism>
<name>A0A5P1F6Z1_ASPOF</name>
<dbReference type="EMBL" id="CM007384">
    <property type="protein sequence ID" value="ONK73513.1"/>
    <property type="molecule type" value="Genomic_DNA"/>
</dbReference>
<evidence type="ECO:0000313" key="3">
    <source>
        <dbReference type="Proteomes" id="UP000243459"/>
    </source>
</evidence>
<dbReference type="AlphaFoldDB" id="A0A5P1F6Z1"/>
<protein>
    <submittedName>
        <fullName evidence="2">Uncharacterized protein</fullName>
    </submittedName>
</protein>
<feature type="compositionally biased region" description="Basic and acidic residues" evidence="1">
    <location>
        <begin position="57"/>
        <end position="66"/>
    </location>
</feature>
<evidence type="ECO:0000313" key="2">
    <source>
        <dbReference type="EMBL" id="ONK73513.1"/>
    </source>
</evidence>
<evidence type="ECO:0000256" key="1">
    <source>
        <dbReference type="SAM" id="MobiDB-lite"/>
    </source>
</evidence>
<dbReference type="Gramene" id="ONK73513">
    <property type="protein sequence ID" value="ONK73513"/>
    <property type="gene ID" value="A4U43_C04F32410"/>
</dbReference>